<comment type="cofactor">
    <cofactor evidence="4">
        <name>Zn(2+)</name>
        <dbReference type="ChEBI" id="CHEBI:29105"/>
    </cofactor>
    <text evidence="4">Binds 1 zinc ion per subunit.</text>
</comment>
<feature type="binding site" evidence="4">
    <location>
        <position position="134"/>
    </location>
    <ligand>
        <name>NAD(+)</name>
        <dbReference type="ChEBI" id="CHEBI:57540"/>
    </ligand>
</feature>
<dbReference type="eggNOG" id="COG0846">
    <property type="taxonomic scope" value="Bacteria"/>
</dbReference>
<feature type="binding site" evidence="4">
    <location>
        <position position="135"/>
    </location>
    <ligand>
        <name>nicotinamide</name>
        <dbReference type="ChEBI" id="CHEBI:17154"/>
    </ligand>
</feature>
<dbReference type="NCBIfam" id="NF001752">
    <property type="entry name" value="PRK00481.1-1"/>
    <property type="match status" value="1"/>
</dbReference>
<dbReference type="Proteomes" id="UP000003561">
    <property type="component" value="Unassembled WGS sequence"/>
</dbReference>
<dbReference type="PANTHER" id="PTHR11085">
    <property type="entry name" value="NAD-DEPENDENT PROTEIN DEACYLASE SIRTUIN-5, MITOCHONDRIAL-RELATED"/>
    <property type="match status" value="1"/>
</dbReference>
<dbReference type="GO" id="GO:0017136">
    <property type="term" value="F:histone deacetylase activity, NAD-dependent"/>
    <property type="evidence" value="ECO:0007669"/>
    <property type="project" value="TreeGrafter"/>
</dbReference>
<dbReference type="HAMAP" id="MF_01968">
    <property type="entry name" value="Sirtuin_ClassU"/>
    <property type="match status" value="1"/>
</dbReference>
<dbReference type="Pfam" id="PF02146">
    <property type="entry name" value="SIR2"/>
    <property type="match status" value="1"/>
</dbReference>
<reference evidence="7 8" key="2">
    <citation type="submission" date="2009-03" db="EMBL/GenBank/DDBJ databases">
        <title>Draft genome sequence of Roseburia inulinivorans (DSM 16841).</title>
        <authorList>
            <person name="Sudarsanam P."/>
            <person name="Ley R."/>
            <person name="Guruge J."/>
            <person name="Turnbaugh P.J."/>
            <person name="Mahowald M."/>
            <person name="Liep D."/>
            <person name="Gordon J."/>
        </authorList>
    </citation>
    <scope>NUCLEOTIDE SEQUENCE [LARGE SCALE GENOMIC DNA]</scope>
    <source>
        <strain evidence="7 8">DSM 16841</strain>
    </source>
</reference>
<feature type="binding site" evidence="4">
    <location>
        <position position="64"/>
    </location>
    <ligand>
        <name>nicotinamide</name>
        <dbReference type="ChEBI" id="CHEBI:17154"/>
    </ligand>
</feature>
<comment type="function">
    <text evidence="4">NAD-dependent protein deacetylase which modulates the activities of several enzymes which are inactive in their acetylated form.</text>
</comment>
<comment type="catalytic activity">
    <reaction evidence="4">
        <text>N(6)-acetyl-L-lysyl-[protein] + NAD(+) + H2O = 2''-O-acetyl-ADP-D-ribose + nicotinamide + L-lysyl-[protein]</text>
        <dbReference type="Rhea" id="RHEA:43636"/>
        <dbReference type="Rhea" id="RHEA-COMP:9752"/>
        <dbReference type="Rhea" id="RHEA-COMP:10731"/>
        <dbReference type="ChEBI" id="CHEBI:15377"/>
        <dbReference type="ChEBI" id="CHEBI:17154"/>
        <dbReference type="ChEBI" id="CHEBI:29969"/>
        <dbReference type="ChEBI" id="CHEBI:57540"/>
        <dbReference type="ChEBI" id="CHEBI:61930"/>
        <dbReference type="ChEBI" id="CHEBI:83767"/>
        <dbReference type="EC" id="2.3.1.286"/>
    </reaction>
</comment>
<dbReference type="GO" id="GO:0005737">
    <property type="term" value="C:cytoplasm"/>
    <property type="evidence" value="ECO:0007669"/>
    <property type="project" value="UniProtKB-SubCell"/>
</dbReference>
<dbReference type="InterPro" id="IPR028628">
    <property type="entry name" value="Sirtuin_class_U"/>
</dbReference>
<dbReference type="InterPro" id="IPR029035">
    <property type="entry name" value="DHS-like_NAD/FAD-binding_dom"/>
</dbReference>
<dbReference type="InterPro" id="IPR003000">
    <property type="entry name" value="Sirtuin"/>
</dbReference>
<dbReference type="PANTHER" id="PTHR11085:SF4">
    <property type="entry name" value="NAD-DEPENDENT PROTEIN DEACYLASE"/>
    <property type="match status" value="1"/>
</dbReference>
<feature type="domain" description="Deacetylase sirtuin-type" evidence="6">
    <location>
        <begin position="27"/>
        <end position="270"/>
    </location>
</feature>
<gene>
    <name evidence="4" type="primary">cobB</name>
    <name evidence="7" type="ORF">ROSEINA2194_04342</name>
</gene>
<feature type="binding site" evidence="4">
    <location>
        <position position="150"/>
    </location>
    <ligand>
        <name>NAD(+)</name>
        <dbReference type="ChEBI" id="CHEBI:57540"/>
    </ligand>
</feature>
<comment type="similarity">
    <text evidence="4">Belongs to the sirtuin family. Class U subfamily.</text>
</comment>
<dbReference type="PROSITE" id="PS50305">
    <property type="entry name" value="SIRTUIN"/>
    <property type="match status" value="1"/>
</dbReference>
<dbReference type="GO" id="GO:0008270">
    <property type="term" value="F:zinc ion binding"/>
    <property type="evidence" value="ECO:0007669"/>
    <property type="project" value="UniProtKB-UniRule"/>
</dbReference>
<feature type="binding site" evidence="4 5">
    <location>
        <position position="182"/>
    </location>
    <ligand>
        <name>Zn(2+)</name>
        <dbReference type="ChEBI" id="CHEBI:29105"/>
    </ligand>
</feature>
<feature type="binding site" evidence="4 5">
    <location>
        <position position="158"/>
    </location>
    <ligand>
        <name>Zn(2+)</name>
        <dbReference type="ChEBI" id="CHEBI:29105"/>
    </ligand>
</feature>
<dbReference type="Gene3D" id="3.30.1600.10">
    <property type="entry name" value="SIR2/SIRT2 'Small Domain"/>
    <property type="match status" value="1"/>
</dbReference>
<dbReference type="InterPro" id="IPR026590">
    <property type="entry name" value="Ssirtuin_cat_dom"/>
</dbReference>
<evidence type="ECO:0000256" key="2">
    <source>
        <dbReference type="ARBA" id="ARBA00022679"/>
    </source>
</evidence>
<evidence type="ECO:0000259" key="6">
    <source>
        <dbReference type="PROSITE" id="PS50305"/>
    </source>
</evidence>
<comment type="subcellular location">
    <subcellularLocation>
        <location evidence="4">Cytoplasm</location>
    </subcellularLocation>
</comment>
<evidence type="ECO:0000256" key="4">
    <source>
        <dbReference type="HAMAP-Rule" id="MF_01968"/>
    </source>
</evidence>
<feature type="binding site" evidence="4">
    <location>
        <position position="221"/>
    </location>
    <ligand>
        <name>NAD(+)</name>
        <dbReference type="ChEBI" id="CHEBI:57540"/>
    </ligand>
</feature>
<feature type="binding site" evidence="4">
    <location>
        <position position="243"/>
    </location>
    <ligand>
        <name>NAD(+)</name>
        <dbReference type="ChEBI" id="CHEBI:57540"/>
    </ligand>
</feature>
<evidence type="ECO:0000313" key="8">
    <source>
        <dbReference type="Proteomes" id="UP000003561"/>
    </source>
</evidence>
<feature type="binding site" evidence="4">
    <location>
        <position position="135"/>
    </location>
    <ligand>
        <name>NAD(+)</name>
        <dbReference type="ChEBI" id="CHEBI:57540"/>
    </ligand>
</feature>
<keyword evidence="1 4" id="KW-0963">Cytoplasm</keyword>
<feature type="binding site" evidence="4">
    <location>
        <position position="57"/>
    </location>
    <ligand>
        <name>NAD(+)</name>
        <dbReference type="ChEBI" id="CHEBI:57540"/>
    </ligand>
</feature>
<dbReference type="SUPFAM" id="SSF52467">
    <property type="entry name" value="DHS-like NAD/FAD-binding domain"/>
    <property type="match status" value="1"/>
</dbReference>
<dbReference type="InterPro" id="IPR026591">
    <property type="entry name" value="Sirtuin_cat_small_dom_sf"/>
</dbReference>
<name>C0FZZ3_9FIRM</name>
<keyword evidence="2 4" id="KW-0808">Transferase</keyword>
<dbReference type="InterPro" id="IPR050134">
    <property type="entry name" value="NAD-dep_sirtuin_deacylases"/>
</dbReference>
<dbReference type="GO" id="GO:0070403">
    <property type="term" value="F:NAD+ binding"/>
    <property type="evidence" value="ECO:0007669"/>
    <property type="project" value="UniProtKB-UniRule"/>
</dbReference>
<reference evidence="7 8" key="1">
    <citation type="submission" date="2009-02" db="EMBL/GenBank/DDBJ databases">
        <authorList>
            <person name="Fulton L."/>
            <person name="Clifton S."/>
            <person name="Fulton B."/>
            <person name="Xu J."/>
            <person name="Minx P."/>
            <person name="Pepin K.H."/>
            <person name="Johnson M."/>
            <person name="Bhonagiri V."/>
            <person name="Nash W.E."/>
            <person name="Mardis E.R."/>
            <person name="Wilson R.K."/>
        </authorList>
    </citation>
    <scope>NUCLEOTIDE SEQUENCE [LARGE SCALE GENOMIC DNA]</scope>
    <source>
        <strain evidence="7 8">DSM 16841</strain>
    </source>
</reference>
<comment type="caution">
    <text evidence="7">The sequence shown here is derived from an EMBL/GenBank/DDBJ whole genome shotgun (WGS) entry which is preliminary data.</text>
</comment>
<evidence type="ECO:0000313" key="7">
    <source>
        <dbReference type="EMBL" id="EEG91863.1"/>
    </source>
</evidence>
<feature type="binding site" evidence="4">
    <location>
        <position position="134"/>
    </location>
    <ligand>
        <name>nicotinamide</name>
        <dbReference type="ChEBI" id="CHEBI:17154"/>
    </ligand>
</feature>
<organism evidence="7 8">
    <name type="scientific">Roseburia inulinivorans DSM 16841</name>
    <dbReference type="NCBI Taxonomy" id="622312"/>
    <lineage>
        <taxon>Bacteria</taxon>
        <taxon>Bacillati</taxon>
        <taxon>Bacillota</taxon>
        <taxon>Clostridia</taxon>
        <taxon>Lachnospirales</taxon>
        <taxon>Lachnospiraceae</taxon>
        <taxon>Roseburia</taxon>
    </lineage>
</organism>
<dbReference type="EMBL" id="ACFY01000170">
    <property type="protein sequence ID" value="EEG91863.1"/>
    <property type="molecule type" value="Genomic_DNA"/>
</dbReference>
<feature type="binding site" evidence="4 5">
    <location>
        <position position="161"/>
    </location>
    <ligand>
        <name>Zn(2+)</name>
        <dbReference type="ChEBI" id="CHEBI:29105"/>
    </ligand>
</feature>
<dbReference type="EC" id="2.3.1.286" evidence="4"/>
<evidence type="ECO:0000256" key="1">
    <source>
        <dbReference type="ARBA" id="ARBA00022490"/>
    </source>
</evidence>
<evidence type="ECO:0000256" key="3">
    <source>
        <dbReference type="ARBA" id="ARBA00023027"/>
    </source>
</evidence>
<accession>C0FZZ3</accession>
<evidence type="ECO:0000256" key="5">
    <source>
        <dbReference type="PROSITE-ProRule" id="PRU00236"/>
    </source>
</evidence>
<feature type="binding site" evidence="4">
    <location>
        <position position="53"/>
    </location>
    <ligand>
        <name>NAD(+)</name>
        <dbReference type="ChEBI" id="CHEBI:57540"/>
    </ligand>
</feature>
<protein>
    <recommendedName>
        <fullName evidence="4">NAD-dependent protein deacetylase</fullName>
        <ecNumber evidence="4">2.3.1.286</ecNumber>
    </recommendedName>
    <alternativeName>
        <fullName evidence="4">Regulatory protein SIR2 homolog</fullName>
    </alternativeName>
</protein>
<dbReference type="AlphaFoldDB" id="C0FZZ3"/>
<feature type="binding site" evidence="4">
    <location>
        <position position="65"/>
    </location>
    <ligand>
        <name>NAD(+)</name>
        <dbReference type="ChEBI" id="CHEBI:57540"/>
    </ligand>
</feature>
<feature type="binding site" evidence="4">
    <location>
        <position position="64"/>
    </location>
    <ligand>
        <name>NAD(+)</name>
        <dbReference type="ChEBI" id="CHEBI:57540"/>
    </ligand>
</feature>
<feature type="binding site" evidence="4">
    <location>
        <position position="132"/>
    </location>
    <ligand>
        <name>NAD(+)</name>
        <dbReference type="ChEBI" id="CHEBI:57540"/>
    </ligand>
</feature>
<feature type="binding site" evidence="4 5">
    <location>
        <position position="179"/>
    </location>
    <ligand>
        <name>Zn(2+)</name>
        <dbReference type="ChEBI" id="CHEBI:29105"/>
    </ligand>
</feature>
<dbReference type="Gene3D" id="3.40.50.1220">
    <property type="entry name" value="TPP-binding domain"/>
    <property type="match status" value="1"/>
</dbReference>
<proteinExistence type="inferred from homology"/>
<sequence length="270" mass="30178">MNGRNKAMCYTKDIHSYRKFSRNQSKEGISMSSIETFLQMVKESDNIVFFGGAGVSTESGIPDFRSVDGLYNQKYDYPPETILSHSFYVNHTEEFYRFYRDKMLCLTAKPNTTHYKLAELEKAGKLKAVVTQNIDGLHQAAGSKNVLELHGSVHRNYCRKCGKEFDAEYILNSKGVPVCDSCGGQIKPDVVLYEEGLNQQTLEDAVYYISHADMLIIGGTSLAVYPAAGLIDYYRGNKLVLINKSTTSMDSRADLLIQAGLGEVFGQVRV</sequence>
<feature type="active site" description="Proton acceptor" evidence="4 5">
    <location>
        <position position="150"/>
    </location>
</feature>
<keyword evidence="4 5" id="KW-0862">Zinc</keyword>
<keyword evidence="4 5" id="KW-0479">Metal-binding</keyword>
<comment type="caution">
    <text evidence="4">Lacks conserved residue(s) required for the propagation of feature annotation.</text>
</comment>
<feature type="binding site" evidence="4">
    <location>
        <position position="220"/>
    </location>
    <ligand>
        <name>NAD(+)</name>
        <dbReference type="ChEBI" id="CHEBI:57540"/>
    </ligand>
</feature>
<keyword evidence="3 4" id="KW-0520">NAD</keyword>